<dbReference type="Pfam" id="PF01535">
    <property type="entry name" value="PPR"/>
    <property type="match status" value="6"/>
</dbReference>
<keyword evidence="4" id="KW-1185">Reference proteome</keyword>
<keyword evidence="1" id="KW-0677">Repeat</keyword>
<protein>
    <recommendedName>
        <fullName evidence="5">Pentatricopeptide repeat-containing protein</fullName>
    </recommendedName>
</protein>
<dbReference type="InterPro" id="IPR011990">
    <property type="entry name" value="TPR-like_helical_dom_sf"/>
</dbReference>
<dbReference type="FunFam" id="1.25.40.10:FF:000090">
    <property type="entry name" value="Pentatricopeptide repeat-containing protein, chloroplastic"/>
    <property type="match status" value="1"/>
</dbReference>
<feature type="repeat" description="PPR" evidence="2">
    <location>
        <begin position="409"/>
        <end position="443"/>
    </location>
</feature>
<feature type="non-terminal residue" evidence="3">
    <location>
        <position position="1"/>
    </location>
</feature>
<dbReference type="AlphaFoldDB" id="A0A9D4V4F6"/>
<evidence type="ECO:0000313" key="4">
    <source>
        <dbReference type="Proteomes" id="UP000886520"/>
    </source>
</evidence>
<gene>
    <name evidence="3" type="ORF">GOP47_0006873</name>
</gene>
<organism evidence="3 4">
    <name type="scientific">Adiantum capillus-veneris</name>
    <name type="common">Maidenhair fern</name>
    <dbReference type="NCBI Taxonomy" id="13818"/>
    <lineage>
        <taxon>Eukaryota</taxon>
        <taxon>Viridiplantae</taxon>
        <taxon>Streptophyta</taxon>
        <taxon>Embryophyta</taxon>
        <taxon>Tracheophyta</taxon>
        <taxon>Polypodiopsida</taxon>
        <taxon>Polypodiidae</taxon>
        <taxon>Polypodiales</taxon>
        <taxon>Pteridineae</taxon>
        <taxon>Pteridaceae</taxon>
        <taxon>Vittarioideae</taxon>
        <taxon>Adiantum</taxon>
    </lineage>
</organism>
<name>A0A9D4V4F6_ADICA</name>
<evidence type="ECO:0008006" key="5">
    <source>
        <dbReference type="Google" id="ProtNLM"/>
    </source>
</evidence>
<evidence type="ECO:0000313" key="3">
    <source>
        <dbReference type="EMBL" id="KAI5079202.1"/>
    </source>
</evidence>
<dbReference type="GO" id="GO:0009451">
    <property type="term" value="P:RNA modification"/>
    <property type="evidence" value="ECO:0007669"/>
    <property type="project" value="InterPro"/>
</dbReference>
<sequence>KPRVQFPLHLMQACKAWRDPSKHSSAFLWTRRSSFANVREEVRIWESLPALFRECTLKRDLAAVQHLQLLLASHGLDIICFCADHLIRLFALSNSLSNAQQAFARVSKPSLYTWNAIIYAHAMLGTPNASFMLYQSMLQCCLLPDRVMLLSLLKACDIPQSMLLHHHIVSYGFESDTVLATALANVHAKNGALTEAYKSFKQTKKRDVVSWGALMTGHLQHGYLSSVLELFKEMQHEGMCPDRVIILCILKASSQVGSMTMGRFLHDEVLRTGLETDLAVGNTLIDMYGRSGNVDEAHRILQRLPNRDAVSWNALFAGYVAHGYDILVFKHFRKMQQEGITASKVTYLCILKACINLAALTQGWLVHEHIIKSAYDLDLEVGNSLIDLYAKCGLPEEAYKVFCRLPKHDLVSWGALLAGYAQVGNHEFVWNLLSEMKDQGFVPNNIIFTSIFSACGRTGRVEEAQKYFAEMTVSYKIIPSIENYSCLIDLFGRAGSLDEAQQFFEILPLQPDAVPWKSLLTSCQTHGSTHLGQHCFEEAVHLDSEDATNYVLMSRLYAGTHLYENSSKLQEMRRSAHAWKVPGRGWLEVDEELYEFIMGSREHDECGQVSGKITRLGKFLMMEGHVPHLDATPQIEDKT</sequence>
<evidence type="ECO:0000256" key="2">
    <source>
        <dbReference type="PROSITE-ProRule" id="PRU00708"/>
    </source>
</evidence>
<dbReference type="FunFam" id="1.25.40.10:FF:000381">
    <property type="entry name" value="Pentatricopeptide repeat-containing protein"/>
    <property type="match status" value="1"/>
</dbReference>
<dbReference type="Pfam" id="PF13041">
    <property type="entry name" value="PPR_2"/>
    <property type="match status" value="1"/>
</dbReference>
<reference evidence="3" key="1">
    <citation type="submission" date="2021-01" db="EMBL/GenBank/DDBJ databases">
        <title>Adiantum capillus-veneris genome.</title>
        <authorList>
            <person name="Fang Y."/>
            <person name="Liao Q."/>
        </authorList>
    </citation>
    <scope>NUCLEOTIDE SEQUENCE</scope>
    <source>
        <strain evidence="3">H3</strain>
        <tissue evidence="3">Leaf</tissue>
    </source>
</reference>
<dbReference type="PROSITE" id="PS51375">
    <property type="entry name" value="PPR"/>
    <property type="match status" value="5"/>
</dbReference>
<comment type="caution">
    <text evidence="3">The sequence shown here is derived from an EMBL/GenBank/DDBJ whole genome shotgun (WGS) entry which is preliminary data.</text>
</comment>
<feature type="repeat" description="PPR" evidence="2">
    <location>
        <begin position="277"/>
        <end position="311"/>
    </location>
</feature>
<accession>A0A9D4V4F6</accession>
<dbReference type="InterPro" id="IPR046960">
    <property type="entry name" value="PPR_At4g14850-like_plant"/>
</dbReference>
<dbReference type="NCBIfam" id="TIGR00756">
    <property type="entry name" value="PPR"/>
    <property type="match status" value="4"/>
</dbReference>
<dbReference type="InterPro" id="IPR002885">
    <property type="entry name" value="PPR_rpt"/>
</dbReference>
<evidence type="ECO:0000256" key="1">
    <source>
        <dbReference type="ARBA" id="ARBA00022737"/>
    </source>
</evidence>
<dbReference type="Proteomes" id="UP000886520">
    <property type="component" value="Chromosome 6"/>
</dbReference>
<proteinExistence type="predicted"/>
<dbReference type="PANTHER" id="PTHR47926">
    <property type="entry name" value="PENTATRICOPEPTIDE REPEAT-CONTAINING PROTEIN"/>
    <property type="match status" value="1"/>
</dbReference>
<dbReference type="GO" id="GO:0003723">
    <property type="term" value="F:RNA binding"/>
    <property type="evidence" value="ECO:0007669"/>
    <property type="project" value="InterPro"/>
</dbReference>
<feature type="repeat" description="PPR" evidence="2">
    <location>
        <begin position="378"/>
        <end position="408"/>
    </location>
</feature>
<dbReference type="Gene3D" id="1.25.40.10">
    <property type="entry name" value="Tetratricopeptide repeat domain"/>
    <property type="match status" value="5"/>
</dbReference>
<dbReference type="EMBL" id="JABFUD020000006">
    <property type="protein sequence ID" value="KAI5079202.1"/>
    <property type="molecule type" value="Genomic_DNA"/>
</dbReference>
<dbReference type="OrthoDB" id="1882346at2759"/>
<feature type="repeat" description="PPR" evidence="2">
    <location>
        <begin position="207"/>
        <end position="241"/>
    </location>
</feature>
<feature type="repeat" description="PPR" evidence="2">
    <location>
        <begin position="444"/>
        <end position="479"/>
    </location>
</feature>